<reference evidence="10 14" key="1">
    <citation type="submission" date="2022-02" db="EMBL/GenBank/DDBJ databases">
        <title>Emergence and expansion in Europe of a Vibrio aestuarianus clonal complex pathogenic for oysters.</title>
        <authorList>
            <person name="Mesnil A."/>
            <person name="Travers M.-A."/>
        </authorList>
    </citation>
    <scope>NUCLEOTIDE SEQUENCE</scope>
    <source>
        <strain evidence="10">19_064_15T1</strain>
        <strain evidence="12 14">U17</strain>
        <strain evidence="11">U29</strain>
    </source>
</reference>
<dbReference type="Proteomes" id="UP001140978">
    <property type="component" value="Unassembled WGS sequence"/>
</dbReference>
<feature type="transmembrane region" description="Helical" evidence="8">
    <location>
        <begin position="151"/>
        <end position="177"/>
    </location>
</feature>
<evidence type="ECO:0000313" key="11">
    <source>
        <dbReference type="EMBL" id="WGK80792.1"/>
    </source>
</evidence>
<accession>A0A9X4F535</accession>
<dbReference type="InterPro" id="IPR003004">
    <property type="entry name" value="GspF/PilC"/>
</dbReference>
<feature type="transmembrane region" description="Helical" evidence="8">
    <location>
        <begin position="111"/>
        <end position="131"/>
    </location>
</feature>
<keyword evidence="3" id="KW-1003">Cell membrane</keyword>
<evidence type="ECO:0000256" key="2">
    <source>
        <dbReference type="ARBA" id="ARBA00005745"/>
    </source>
</evidence>
<keyword evidence="5 8" id="KW-0812">Transmembrane</keyword>
<keyword evidence="4" id="KW-0997">Cell inner membrane</keyword>
<feature type="domain" description="Type II secretion system protein GspF" evidence="9">
    <location>
        <begin position="13"/>
        <end position="135"/>
    </location>
</feature>
<evidence type="ECO:0000313" key="12">
    <source>
        <dbReference type="EMBL" id="WGK84687.1"/>
    </source>
</evidence>
<dbReference type="Proteomes" id="UP001241226">
    <property type="component" value="Chromosome 1"/>
</dbReference>
<dbReference type="EMBL" id="JAKNAX010000003">
    <property type="protein sequence ID" value="MDE1345084.1"/>
    <property type="molecule type" value="Genomic_DNA"/>
</dbReference>
<dbReference type="EMBL" id="CP118711">
    <property type="protein sequence ID" value="WGK84687.1"/>
    <property type="molecule type" value="Genomic_DNA"/>
</dbReference>
<dbReference type="PANTHER" id="PTHR30012">
    <property type="entry name" value="GENERAL SECRETION PATHWAY PROTEIN"/>
    <property type="match status" value="1"/>
</dbReference>
<gene>
    <name evidence="10" type="ORF">L9X51_01340</name>
    <name evidence="11" type="ORF">PYE51_09055</name>
    <name evidence="12" type="ORF">PYE67_09895</name>
</gene>
<evidence type="ECO:0000256" key="6">
    <source>
        <dbReference type="ARBA" id="ARBA00022989"/>
    </source>
</evidence>
<dbReference type="InterPro" id="IPR042094">
    <property type="entry name" value="T2SS_GspF_sf"/>
</dbReference>
<dbReference type="AlphaFoldDB" id="A0A9X4F535"/>
<dbReference type="EMBL" id="CP118709">
    <property type="protein sequence ID" value="WGK80792.1"/>
    <property type="molecule type" value="Genomic_DNA"/>
</dbReference>
<feature type="domain" description="Type II secretion system protein GspF" evidence="9">
    <location>
        <begin position="212"/>
        <end position="330"/>
    </location>
</feature>
<dbReference type="Proteomes" id="UP001239257">
    <property type="component" value="Chromosome 1"/>
</dbReference>
<dbReference type="RefSeq" id="WP_176313770.1">
    <property type="nucleotide sequence ID" value="NZ_CALYLG010000277.1"/>
</dbReference>
<evidence type="ECO:0000313" key="14">
    <source>
        <dbReference type="Proteomes" id="UP001241226"/>
    </source>
</evidence>
<comment type="similarity">
    <text evidence="2">Belongs to the GSP F family.</text>
</comment>
<evidence type="ECO:0000256" key="3">
    <source>
        <dbReference type="ARBA" id="ARBA00022475"/>
    </source>
</evidence>
<evidence type="ECO:0000313" key="13">
    <source>
        <dbReference type="Proteomes" id="UP001140978"/>
    </source>
</evidence>
<comment type="subcellular location">
    <subcellularLocation>
        <location evidence="1">Cell inner membrane</location>
        <topology evidence="1">Multi-pass membrane protein</topology>
    </subcellularLocation>
</comment>
<sequence length="339" mass="37544">MKKLATSDRVQLYRMLSDLMKDGLPLFESLGLINKAGKSVYKKSFLKKVDYISERLQDSSSISSAFSGVIPDEEQSILASSEVAGDLVEGFESVISSVKVKQQIFAKLTKALTVPIILIAACALVLIMYSIKVFPAFEAVIPLEKWPGLSYNVYSIGLWFMQPGFLFLLAGLVVFFFTVSKSLSLLTGSFRNNVLDKIQPYKTYKKLQSSQFLMDISILIKSGVPIADAIEKKAEMSKGWTKYHYDLMYKNLSMGLSYKESLDTGFFSREDIFIITIYSSLNGFVEMLTEISNKSNESTLKSIDDLSGVLNIVSLLIFASVVLAIFGSTFMLSSSISGA</sequence>
<evidence type="ECO:0000256" key="5">
    <source>
        <dbReference type="ARBA" id="ARBA00022692"/>
    </source>
</evidence>
<dbReference type="PANTHER" id="PTHR30012:SF7">
    <property type="entry name" value="PROTEIN TRANSPORT PROTEIN HOFC HOMOLOG"/>
    <property type="match status" value="1"/>
</dbReference>
<evidence type="ECO:0000256" key="4">
    <source>
        <dbReference type="ARBA" id="ARBA00022519"/>
    </source>
</evidence>
<keyword evidence="7 8" id="KW-0472">Membrane</keyword>
<evidence type="ECO:0000259" key="9">
    <source>
        <dbReference type="Pfam" id="PF00482"/>
    </source>
</evidence>
<evidence type="ECO:0000313" key="10">
    <source>
        <dbReference type="EMBL" id="MDE1345084.1"/>
    </source>
</evidence>
<dbReference type="Gene3D" id="1.20.81.30">
    <property type="entry name" value="Type II secretion system (T2SS), domain F"/>
    <property type="match status" value="2"/>
</dbReference>
<evidence type="ECO:0000256" key="7">
    <source>
        <dbReference type="ARBA" id="ARBA00023136"/>
    </source>
</evidence>
<evidence type="ECO:0000256" key="8">
    <source>
        <dbReference type="SAM" id="Phobius"/>
    </source>
</evidence>
<feature type="transmembrane region" description="Helical" evidence="8">
    <location>
        <begin position="309"/>
        <end position="332"/>
    </location>
</feature>
<dbReference type="GO" id="GO:0005886">
    <property type="term" value="C:plasma membrane"/>
    <property type="evidence" value="ECO:0007669"/>
    <property type="project" value="UniProtKB-SubCell"/>
</dbReference>
<organism evidence="10 13">
    <name type="scientific">Vibrio aestuarianus</name>
    <dbReference type="NCBI Taxonomy" id="28171"/>
    <lineage>
        <taxon>Bacteria</taxon>
        <taxon>Pseudomonadati</taxon>
        <taxon>Pseudomonadota</taxon>
        <taxon>Gammaproteobacteria</taxon>
        <taxon>Vibrionales</taxon>
        <taxon>Vibrionaceae</taxon>
        <taxon>Vibrio</taxon>
    </lineage>
</organism>
<keyword evidence="6 8" id="KW-1133">Transmembrane helix</keyword>
<evidence type="ECO:0000256" key="1">
    <source>
        <dbReference type="ARBA" id="ARBA00004429"/>
    </source>
</evidence>
<dbReference type="Pfam" id="PF00482">
    <property type="entry name" value="T2SSF"/>
    <property type="match status" value="2"/>
</dbReference>
<protein>
    <submittedName>
        <fullName evidence="10">Type II secretion system F family protein</fullName>
    </submittedName>
</protein>
<dbReference type="InterPro" id="IPR018076">
    <property type="entry name" value="T2SS_GspF_dom"/>
</dbReference>
<name>A0A9X4F535_9VIBR</name>
<dbReference type="GO" id="GO:0015628">
    <property type="term" value="P:protein secretion by the type II secretion system"/>
    <property type="evidence" value="ECO:0007669"/>
    <property type="project" value="TreeGrafter"/>
</dbReference>
<proteinExistence type="inferred from homology"/>